<keyword evidence="2" id="KW-0812">Transmembrane</keyword>
<feature type="compositionally biased region" description="Basic residues" evidence="1">
    <location>
        <begin position="1"/>
        <end position="10"/>
    </location>
</feature>
<protein>
    <recommendedName>
        <fullName evidence="5">PTS system, glucose-like IIB component</fullName>
    </recommendedName>
</protein>
<name>A0AAW8SQC5_9ENTE</name>
<sequence length="119" mass="12908">MEQKMSKRNGYRTTGEEQKERGVMERLGSALAVIFSGIFIVPILTVLTGAFGMIGIGLPVVAVLNLLGILHIPFNVLFITLTGMPQVFTGVIVGMIFIALSFLCGGLLKKYMAIAKRTF</sequence>
<feature type="region of interest" description="Disordered" evidence="1">
    <location>
        <begin position="1"/>
        <end position="20"/>
    </location>
</feature>
<gene>
    <name evidence="3" type="ORF">P7D78_02885</name>
</gene>
<feature type="transmembrane region" description="Helical" evidence="2">
    <location>
        <begin position="58"/>
        <end position="81"/>
    </location>
</feature>
<keyword evidence="2" id="KW-1133">Transmembrane helix</keyword>
<feature type="transmembrane region" description="Helical" evidence="2">
    <location>
        <begin position="87"/>
        <end position="108"/>
    </location>
</feature>
<evidence type="ECO:0000313" key="3">
    <source>
        <dbReference type="EMBL" id="MDT2537058.1"/>
    </source>
</evidence>
<reference evidence="3" key="1">
    <citation type="submission" date="2023-03" db="EMBL/GenBank/DDBJ databases">
        <authorList>
            <person name="Shen W."/>
            <person name="Cai J."/>
        </authorList>
    </citation>
    <scope>NUCLEOTIDE SEQUENCE</scope>
    <source>
        <strain evidence="3">B646-2</strain>
    </source>
</reference>
<evidence type="ECO:0008006" key="5">
    <source>
        <dbReference type="Google" id="ProtNLM"/>
    </source>
</evidence>
<accession>A0AAW8SQC5</accession>
<evidence type="ECO:0000256" key="1">
    <source>
        <dbReference type="SAM" id="MobiDB-lite"/>
    </source>
</evidence>
<dbReference type="RefSeq" id="WP_010746886.1">
    <property type="nucleotide sequence ID" value="NZ_BAAAXM010000041.1"/>
</dbReference>
<comment type="caution">
    <text evidence="3">The sequence shown here is derived from an EMBL/GenBank/DDBJ whole genome shotgun (WGS) entry which is preliminary data.</text>
</comment>
<keyword evidence="2" id="KW-0472">Membrane</keyword>
<dbReference type="Proteomes" id="UP001249240">
    <property type="component" value="Unassembled WGS sequence"/>
</dbReference>
<feature type="transmembrane region" description="Helical" evidence="2">
    <location>
        <begin position="30"/>
        <end position="51"/>
    </location>
</feature>
<proteinExistence type="predicted"/>
<dbReference type="EMBL" id="JARPXM010000002">
    <property type="protein sequence ID" value="MDT2537058.1"/>
    <property type="molecule type" value="Genomic_DNA"/>
</dbReference>
<dbReference type="AlphaFoldDB" id="A0AAW8SQC5"/>
<organism evidence="3 4">
    <name type="scientific">Enterococcus raffinosus</name>
    <dbReference type="NCBI Taxonomy" id="71452"/>
    <lineage>
        <taxon>Bacteria</taxon>
        <taxon>Bacillati</taxon>
        <taxon>Bacillota</taxon>
        <taxon>Bacilli</taxon>
        <taxon>Lactobacillales</taxon>
        <taxon>Enterococcaceae</taxon>
        <taxon>Enterococcus</taxon>
    </lineage>
</organism>
<evidence type="ECO:0000256" key="2">
    <source>
        <dbReference type="SAM" id="Phobius"/>
    </source>
</evidence>
<evidence type="ECO:0000313" key="4">
    <source>
        <dbReference type="Proteomes" id="UP001249240"/>
    </source>
</evidence>